<comment type="caution">
    <text evidence="2">The sequence shown here is derived from an EMBL/GenBank/DDBJ whole genome shotgun (WGS) entry which is preliminary data.</text>
</comment>
<feature type="transmembrane region" description="Helical" evidence="1">
    <location>
        <begin position="86"/>
        <end position="107"/>
    </location>
</feature>
<name>X1NPA1_9ZZZZ</name>
<dbReference type="AlphaFoldDB" id="X1NPA1"/>
<keyword evidence="1" id="KW-0472">Membrane</keyword>
<keyword evidence="1" id="KW-1133">Transmembrane helix</keyword>
<evidence type="ECO:0008006" key="3">
    <source>
        <dbReference type="Google" id="ProtNLM"/>
    </source>
</evidence>
<protein>
    <recommendedName>
        <fullName evidence="3">EamA domain-containing protein</fullName>
    </recommendedName>
</protein>
<reference evidence="2" key="1">
    <citation type="journal article" date="2014" name="Front. Microbiol.">
        <title>High frequency of phylogenetically diverse reductive dehalogenase-homologous genes in deep subseafloor sedimentary metagenomes.</title>
        <authorList>
            <person name="Kawai M."/>
            <person name="Futagami T."/>
            <person name="Toyoda A."/>
            <person name="Takaki Y."/>
            <person name="Nishi S."/>
            <person name="Hori S."/>
            <person name="Arai W."/>
            <person name="Tsubouchi T."/>
            <person name="Morono Y."/>
            <person name="Uchiyama I."/>
            <person name="Ito T."/>
            <person name="Fujiyama A."/>
            <person name="Inagaki F."/>
            <person name="Takami H."/>
        </authorList>
    </citation>
    <scope>NUCLEOTIDE SEQUENCE</scope>
    <source>
        <strain evidence="2">Expedition CK06-06</strain>
    </source>
</reference>
<dbReference type="EMBL" id="BARV01016577">
    <property type="protein sequence ID" value="GAI28625.1"/>
    <property type="molecule type" value="Genomic_DNA"/>
</dbReference>
<feature type="transmembrane region" description="Helical" evidence="1">
    <location>
        <begin position="22"/>
        <end position="41"/>
    </location>
</feature>
<keyword evidence="1" id="KW-0812">Transmembrane</keyword>
<organism evidence="2">
    <name type="scientific">marine sediment metagenome</name>
    <dbReference type="NCBI Taxonomy" id="412755"/>
    <lineage>
        <taxon>unclassified sequences</taxon>
        <taxon>metagenomes</taxon>
        <taxon>ecological metagenomes</taxon>
    </lineage>
</organism>
<feature type="non-terminal residue" evidence="2">
    <location>
        <position position="113"/>
    </location>
</feature>
<evidence type="ECO:0000313" key="2">
    <source>
        <dbReference type="EMBL" id="GAI28625.1"/>
    </source>
</evidence>
<evidence type="ECO:0000256" key="1">
    <source>
        <dbReference type="SAM" id="Phobius"/>
    </source>
</evidence>
<gene>
    <name evidence="2" type="ORF">S06H3_28412</name>
</gene>
<feature type="transmembrane region" description="Helical" evidence="1">
    <location>
        <begin position="53"/>
        <end position="74"/>
    </location>
</feature>
<accession>X1NPA1</accession>
<proteinExistence type="predicted"/>
<sequence length="113" mass="12273">MYDLFMGSSHFLAGLSASINHFGWVALTMAVTFFSYVFYIRALGIGKASVTQAVRASTVLFAIPFSLLLAYLNIIPPFSTDPVMLLIKVIGTTLVILGIVSFALSLVKAYVFI</sequence>